<evidence type="ECO:0000256" key="1">
    <source>
        <dbReference type="SAM" id="MobiDB-lite"/>
    </source>
</evidence>
<feature type="domain" description="VOC" evidence="2">
    <location>
        <begin position="17"/>
        <end position="134"/>
    </location>
</feature>
<dbReference type="InterPro" id="IPR004360">
    <property type="entry name" value="Glyas_Fos-R_dOase_dom"/>
</dbReference>
<dbReference type="Proteomes" id="UP001596548">
    <property type="component" value="Unassembled WGS sequence"/>
</dbReference>
<dbReference type="RefSeq" id="WP_378968718.1">
    <property type="nucleotide sequence ID" value="NZ_JBHTBJ010000010.1"/>
</dbReference>
<evidence type="ECO:0000313" key="3">
    <source>
        <dbReference type="EMBL" id="MFC7275519.1"/>
    </source>
</evidence>
<dbReference type="InterPro" id="IPR037523">
    <property type="entry name" value="VOC_core"/>
</dbReference>
<dbReference type="Gene3D" id="3.30.720.120">
    <property type="match status" value="1"/>
</dbReference>
<reference evidence="4" key="1">
    <citation type="journal article" date="2019" name="Int. J. Syst. Evol. Microbiol.">
        <title>The Global Catalogue of Microorganisms (GCM) 10K type strain sequencing project: providing services to taxonomists for standard genome sequencing and annotation.</title>
        <authorList>
            <consortium name="The Broad Institute Genomics Platform"/>
            <consortium name="The Broad Institute Genome Sequencing Center for Infectious Disease"/>
            <person name="Wu L."/>
            <person name="Ma J."/>
        </authorList>
    </citation>
    <scope>NUCLEOTIDE SEQUENCE [LARGE SCALE GENOMIC DNA]</scope>
    <source>
        <strain evidence="4">XZYJT-10</strain>
    </source>
</reference>
<protein>
    <submittedName>
        <fullName evidence="3">VOC family protein</fullName>
    </submittedName>
</protein>
<dbReference type="InterPro" id="IPR029068">
    <property type="entry name" value="Glyas_Bleomycin-R_OHBP_Dase"/>
</dbReference>
<dbReference type="SUPFAM" id="SSF54593">
    <property type="entry name" value="Glyoxalase/Bleomycin resistance protein/Dihydroxybiphenyl dioxygenase"/>
    <property type="match status" value="1"/>
</dbReference>
<evidence type="ECO:0000313" key="4">
    <source>
        <dbReference type="Proteomes" id="UP001596548"/>
    </source>
</evidence>
<dbReference type="Gene3D" id="3.30.720.110">
    <property type="match status" value="1"/>
</dbReference>
<feature type="region of interest" description="Disordered" evidence="1">
    <location>
        <begin position="158"/>
        <end position="181"/>
    </location>
</feature>
<sequence>MPLRNEEIRMNSTAPAGYTTVAPWIVTPDTGKLLDFVTAVFEGVELGRVPLADGTIGHAEIRVGDTILLAFDRRPDWPAMPSLLRVFVTDADAAIERAISAGARVVTASATHAFGQRGGRVRDPFGNIWWISAVVEDVPAEMGMRRLSEEPYARAMREAQETLDRELSGRDRSDVSRPVAG</sequence>
<feature type="compositionally biased region" description="Basic and acidic residues" evidence="1">
    <location>
        <begin position="158"/>
        <end position="175"/>
    </location>
</feature>
<accession>A0ABW2HUQ0</accession>
<dbReference type="PANTHER" id="PTHR34109">
    <property type="entry name" value="BNAUNNG04460D PROTEIN-RELATED"/>
    <property type="match status" value="1"/>
</dbReference>
<proteinExistence type="predicted"/>
<evidence type="ECO:0000259" key="2">
    <source>
        <dbReference type="PROSITE" id="PS51819"/>
    </source>
</evidence>
<dbReference type="CDD" id="cd07246">
    <property type="entry name" value="VOC_like"/>
    <property type="match status" value="1"/>
</dbReference>
<gene>
    <name evidence="3" type="ORF">ACFQS1_16140</name>
</gene>
<comment type="caution">
    <text evidence="3">The sequence shown here is derived from an EMBL/GenBank/DDBJ whole genome shotgun (WGS) entry which is preliminary data.</text>
</comment>
<dbReference type="PROSITE" id="PS51819">
    <property type="entry name" value="VOC"/>
    <property type="match status" value="1"/>
</dbReference>
<organism evidence="3 4">
    <name type="scientific">Paractinoplanes rhizophilus</name>
    <dbReference type="NCBI Taxonomy" id="1416877"/>
    <lineage>
        <taxon>Bacteria</taxon>
        <taxon>Bacillati</taxon>
        <taxon>Actinomycetota</taxon>
        <taxon>Actinomycetes</taxon>
        <taxon>Micromonosporales</taxon>
        <taxon>Micromonosporaceae</taxon>
        <taxon>Paractinoplanes</taxon>
    </lineage>
</organism>
<dbReference type="PANTHER" id="PTHR34109:SF1">
    <property type="entry name" value="VOC DOMAIN-CONTAINING PROTEIN"/>
    <property type="match status" value="1"/>
</dbReference>
<dbReference type="EMBL" id="JBHTBJ010000010">
    <property type="protein sequence ID" value="MFC7275519.1"/>
    <property type="molecule type" value="Genomic_DNA"/>
</dbReference>
<keyword evidence="4" id="KW-1185">Reference proteome</keyword>
<dbReference type="Pfam" id="PF00903">
    <property type="entry name" value="Glyoxalase"/>
    <property type="match status" value="1"/>
</dbReference>
<name>A0ABW2HUQ0_9ACTN</name>